<evidence type="ECO:0000256" key="4">
    <source>
        <dbReference type="SAM" id="MobiDB-lite"/>
    </source>
</evidence>
<dbReference type="Pfam" id="PF02182">
    <property type="entry name" value="SAD_SRA"/>
    <property type="match status" value="1"/>
</dbReference>
<dbReference type="Proteomes" id="UP000245207">
    <property type="component" value="Unassembled WGS sequence"/>
</dbReference>
<reference evidence="6 7" key="1">
    <citation type="journal article" date="2018" name="Mol. Plant">
        <title>The genome of Artemisia annua provides insight into the evolution of Asteraceae family and artemisinin biosynthesis.</title>
        <authorList>
            <person name="Shen Q."/>
            <person name="Zhang L."/>
            <person name="Liao Z."/>
            <person name="Wang S."/>
            <person name="Yan T."/>
            <person name="Shi P."/>
            <person name="Liu M."/>
            <person name="Fu X."/>
            <person name="Pan Q."/>
            <person name="Wang Y."/>
            <person name="Lv Z."/>
            <person name="Lu X."/>
            <person name="Zhang F."/>
            <person name="Jiang W."/>
            <person name="Ma Y."/>
            <person name="Chen M."/>
            <person name="Hao X."/>
            <person name="Li L."/>
            <person name="Tang Y."/>
            <person name="Lv G."/>
            <person name="Zhou Y."/>
            <person name="Sun X."/>
            <person name="Brodelius P.E."/>
            <person name="Rose J.K.C."/>
            <person name="Tang K."/>
        </authorList>
    </citation>
    <scope>NUCLEOTIDE SEQUENCE [LARGE SCALE GENOMIC DNA]</scope>
    <source>
        <strain evidence="7">cv. Huhao1</strain>
        <tissue evidence="6">Leaf</tissue>
    </source>
</reference>
<feature type="region of interest" description="Disordered" evidence="4">
    <location>
        <begin position="16"/>
        <end position="36"/>
    </location>
</feature>
<dbReference type="PANTHER" id="PTHR45660:SF46">
    <property type="entry name" value="HISTONE-LYSINE N-METHYLTRANSFERASE, H3 LYSINE-9 SPECIFIC SUVH6"/>
    <property type="match status" value="1"/>
</dbReference>
<dbReference type="PANTHER" id="PTHR45660">
    <property type="entry name" value="HISTONE-LYSINE N-METHYLTRANSFERASE SETMAR"/>
    <property type="match status" value="1"/>
</dbReference>
<dbReference type="STRING" id="35608.A0A2U1K8W1"/>
<dbReference type="GO" id="GO:0042054">
    <property type="term" value="F:histone methyltransferase activity"/>
    <property type="evidence" value="ECO:0007669"/>
    <property type="project" value="TreeGrafter"/>
</dbReference>
<sequence>MLVDDLKYFVDNEIKSFNPPESRRTNPNDSRPASKFKFLDPSCLKKSDARKPIVTKTAVTRRIPLMTLNYKDSNLRKTRSQEKDKDNVEGFHPFENNRLKRIKDIDMGIRKNPSFGSTSAWCKLPLEDQKLSRGNRALKNSLDEKTPLCVIQKVEWDGKNDVFVYYGLYTMNNYTQERSAEGNMVFKFQLQRIRGQPQLHAMFNACR</sequence>
<name>A0A2U1K8W1_ARTAN</name>
<proteinExistence type="predicted"/>
<evidence type="ECO:0000256" key="3">
    <source>
        <dbReference type="PROSITE-ProRule" id="PRU00358"/>
    </source>
</evidence>
<gene>
    <name evidence="6" type="ORF">CTI12_AA630800</name>
</gene>
<dbReference type="InterPro" id="IPR015947">
    <property type="entry name" value="PUA-like_sf"/>
</dbReference>
<protein>
    <submittedName>
        <fullName evidence="6">SRA-YDG, PUA-like domain protein</fullName>
    </submittedName>
</protein>
<dbReference type="PROSITE" id="PS51015">
    <property type="entry name" value="YDG"/>
    <property type="match status" value="1"/>
</dbReference>
<dbReference type="SMART" id="SM00466">
    <property type="entry name" value="SRA"/>
    <property type="match status" value="1"/>
</dbReference>
<dbReference type="GO" id="GO:0005694">
    <property type="term" value="C:chromosome"/>
    <property type="evidence" value="ECO:0007669"/>
    <property type="project" value="UniProtKB-SubCell"/>
</dbReference>
<dbReference type="GO" id="GO:0005634">
    <property type="term" value="C:nucleus"/>
    <property type="evidence" value="ECO:0007669"/>
    <property type="project" value="UniProtKB-SubCell"/>
</dbReference>
<dbReference type="Gene3D" id="2.30.280.10">
    <property type="entry name" value="SRA-YDG"/>
    <property type="match status" value="1"/>
</dbReference>
<organism evidence="6 7">
    <name type="scientific">Artemisia annua</name>
    <name type="common">Sweet wormwood</name>
    <dbReference type="NCBI Taxonomy" id="35608"/>
    <lineage>
        <taxon>Eukaryota</taxon>
        <taxon>Viridiplantae</taxon>
        <taxon>Streptophyta</taxon>
        <taxon>Embryophyta</taxon>
        <taxon>Tracheophyta</taxon>
        <taxon>Spermatophyta</taxon>
        <taxon>Magnoliopsida</taxon>
        <taxon>eudicotyledons</taxon>
        <taxon>Gunneridae</taxon>
        <taxon>Pentapetalae</taxon>
        <taxon>asterids</taxon>
        <taxon>campanulids</taxon>
        <taxon>Asterales</taxon>
        <taxon>Asteraceae</taxon>
        <taxon>Asteroideae</taxon>
        <taxon>Anthemideae</taxon>
        <taxon>Artemisiinae</taxon>
        <taxon>Artemisia</taxon>
    </lineage>
</organism>
<comment type="caution">
    <text evidence="6">The sequence shown here is derived from an EMBL/GenBank/DDBJ whole genome shotgun (WGS) entry which is preliminary data.</text>
</comment>
<evidence type="ECO:0000259" key="5">
    <source>
        <dbReference type="PROSITE" id="PS51015"/>
    </source>
</evidence>
<dbReference type="EMBL" id="PKPP01033421">
    <property type="protein sequence ID" value="PWA14582.1"/>
    <property type="molecule type" value="Genomic_DNA"/>
</dbReference>
<dbReference type="SUPFAM" id="SSF88697">
    <property type="entry name" value="PUA domain-like"/>
    <property type="match status" value="1"/>
</dbReference>
<dbReference type="AlphaFoldDB" id="A0A2U1K8W1"/>
<dbReference type="InterPro" id="IPR003105">
    <property type="entry name" value="SRA_YDG"/>
</dbReference>
<accession>A0A2U1K8W1</accession>
<keyword evidence="7" id="KW-1185">Reference proteome</keyword>
<feature type="domain" description="YDG" evidence="5">
    <location>
        <begin position="48"/>
        <end position="192"/>
    </location>
</feature>
<dbReference type="InterPro" id="IPR036987">
    <property type="entry name" value="SRA-YDG_sf"/>
</dbReference>
<dbReference type="InterPro" id="IPR051357">
    <property type="entry name" value="H3K9_HMTase_SUVAR3-9"/>
</dbReference>
<evidence type="ECO:0000256" key="2">
    <source>
        <dbReference type="ARBA" id="ARBA00023242"/>
    </source>
</evidence>
<comment type="subcellular location">
    <subcellularLocation>
        <location evidence="1">Chromosome</location>
    </subcellularLocation>
    <subcellularLocation>
        <location evidence="3">Nucleus</location>
    </subcellularLocation>
</comment>
<keyword evidence="2 3" id="KW-0539">Nucleus</keyword>
<dbReference type="OrthoDB" id="5792673at2759"/>
<evidence type="ECO:0000313" key="7">
    <source>
        <dbReference type="Proteomes" id="UP000245207"/>
    </source>
</evidence>
<evidence type="ECO:0000313" key="6">
    <source>
        <dbReference type="EMBL" id="PWA14582.1"/>
    </source>
</evidence>
<evidence type="ECO:0000256" key="1">
    <source>
        <dbReference type="ARBA" id="ARBA00004286"/>
    </source>
</evidence>
<dbReference type="GO" id="GO:0003690">
    <property type="term" value="F:double-stranded DNA binding"/>
    <property type="evidence" value="ECO:0007669"/>
    <property type="project" value="TreeGrafter"/>
</dbReference>